<sequence>MSYGDSLSYSSTTTYSAPSNSKTGYYRSDHVSKSDGVIAAKEFGMIVGYDSEDAIEEGAAKIYNLIT</sequence>
<feature type="non-terminal residue" evidence="2">
    <location>
        <position position="67"/>
    </location>
</feature>
<protein>
    <submittedName>
        <fullName evidence="2">Uncharacterized protein</fullName>
    </submittedName>
</protein>
<dbReference type="EMBL" id="BKCJ011202468">
    <property type="protein sequence ID" value="GFD03078.1"/>
    <property type="molecule type" value="Genomic_DNA"/>
</dbReference>
<accession>A0A699T139</accession>
<organism evidence="2">
    <name type="scientific">Tanacetum cinerariifolium</name>
    <name type="common">Dalmatian daisy</name>
    <name type="synonym">Chrysanthemum cinerariifolium</name>
    <dbReference type="NCBI Taxonomy" id="118510"/>
    <lineage>
        <taxon>Eukaryota</taxon>
        <taxon>Viridiplantae</taxon>
        <taxon>Streptophyta</taxon>
        <taxon>Embryophyta</taxon>
        <taxon>Tracheophyta</taxon>
        <taxon>Spermatophyta</taxon>
        <taxon>Magnoliopsida</taxon>
        <taxon>eudicotyledons</taxon>
        <taxon>Gunneridae</taxon>
        <taxon>Pentapetalae</taxon>
        <taxon>asterids</taxon>
        <taxon>campanulids</taxon>
        <taxon>Asterales</taxon>
        <taxon>Asteraceae</taxon>
        <taxon>Asteroideae</taxon>
        <taxon>Anthemideae</taxon>
        <taxon>Anthemidinae</taxon>
        <taxon>Tanacetum</taxon>
    </lineage>
</organism>
<reference evidence="2" key="1">
    <citation type="journal article" date="2019" name="Sci. Rep.">
        <title>Draft genome of Tanacetum cinerariifolium, the natural source of mosquito coil.</title>
        <authorList>
            <person name="Yamashiro T."/>
            <person name="Shiraishi A."/>
            <person name="Satake H."/>
            <person name="Nakayama K."/>
        </authorList>
    </citation>
    <scope>NUCLEOTIDE SEQUENCE</scope>
</reference>
<name>A0A699T139_TANCI</name>
<evidence type="ECO:0000256" key="1">
    <source>
        <dbReference type="SAM" id="MobiDB-lite"/>
    </source>
</evidence>
<proteinExistence type="predicted"/>
<evidence type="ECO:0000313" key="2">
    <source>
        <dbReference type="EMBL" id="GFD03078.1"/>
    </source>
</evidence>
<feature type="region of interest" description="Disordered" evidence="1">
    <location>
        <begin position="1"/>
        <end position="26"/>
    </location>
</feature>
<feature type="compositionally biased region" description="Low complexity" evidence="1">
    <location>
        <begin position="1"/>
        <end position="21"/>
    </location>
</feature>
<gene>
    <name evidence="2" type="ORF">Tci_875047</name>
</gene>
<comment type="caution">
    <text evidence="2">The sequence shown here is derived from an EMBL/GenBank/DDBJ whole genome shotgun (WGS) entry which is preliminary data.</text>
</comment>
<dbReference type="AlphaFoldDB" id="A0A699T139"/>